<keyword evidence="7" id="KW-0378">Hydrolase</keyword>
<keyword evidence="7" id="KW-0067">ATP-binding</keyword>
<accession>A0A0L0NDP4</accession>
<evidence type="ECO:0000256" key="2">
    <source>
        <dbReference type="ARBA" id="ARBA00022771"/>
    </source>
</evidence>
<evidence type="ECO:0000256" key="3">
    <source>
        <dbReference type="ARBA" id="ARBA00022833"/>
    </source>
</evidence>
<dbReference type="Proteomes" id="UP000036947">
    <property type="component" value="Unassembled WGS sequence"/>
</dbReference>
<dbReference type="STRING" id="1163406.A0A0L0NDP4"/>
<evidence type="ECO:0000313" key="7">
    <source>
        <dbReference type="EMBL" id="KND92134.1"/>
    </source>
</evidence>
<feature type="compositionally biased region" description="Low complexity" evidence="5">
    <location>
        <begin position="59"/>
        <end position="74"/>
    </location>
</feature>
<sequence>MATSATLGDSPPEQASDSQLVDAAGSPSGWRDSWRSRLPPLPQQRSPLVRSSSPRHHSSASSSAAARPTTATANPPSPSGFSTPGRQRHPSPSHRQTGLLDSEFDFPIAWGDDSADDLSLVTPAGFLPGFTTDGQFLGDLVENDFSSPSSYPPFLNPPAGTGSQAGQAPSQPQLAATAHPGSAAPPRRSSACDRTFATPSRSTTQLTVSSLGDSQNTLFTNEFGEELLSSESTQGFFTDMPPPRRRDVMNAPEPTPVAKRRRVTRTGYQSPDSKPLVLPQPSNDDIFGDNNLDDADFAELTTIDLTEATEVPEELKKPEVDKRIKISAFQCVICMDDVTTLTVTHCGHLYCQQCLHSSLHVDATRGKCPMCRAKIDMKPRSSYNTKTKGFWPLELKLMTATKKGKRKADNLL</sequence>
<feature type="region of interest" description="Disordered" evidence="5">
    <location>
        <begin position="232"/>
        <end position="282"/>
    </location>
</feature>
<keyword evidence="8" id="KW-1185">Reference proteome</keyword>
<name>A0A0L0NDP4_TOLOC</name>
<feature type="region of interest" description="Disordered" evidence="5">
    <location>
        <begin position="141"/>
        <end position="209"/>
    </location>
</feature>
<dbReference type="SMART" id="SM00184">
    <property type="entry name" value="RING"/>
    <property type="match status" value="1"/>
</dbReference>
<gene>
    <name evidence="7" type="ORF">TOPH_03171</name>
</gene>
<dbReference type="Gene3D" id="3.30.40.10">
    <property type="entry name" value="Zinc/RING finger domain, C3HC4 (zinc finger)"/>
    <property type="match status" value="1"/>
</dbReference>
<protein>
    <submittedName>
        <fullName evidence="7">Helicase-like transcription factor</fullName>
    </submittedName>
</protein>
<evidence type="ECO:0000256" key="4">
    <source>
        <dbReference type="PROSITE-ProRule" id="PRU00175"/>
    </source>
</evidence>
<proteinExistence type="predicted"/>
<organism evidence="7 8">
    <name type="scientific">Tolypocladium ophioglossoides (strain CBS 100239)</name>
    <name type="common">Snaketongue truffleclub</name>
    <name type="synonym">Elaphocordyceps ophioglossoides</name>
    <dbReference type="NCBI Taxonomy" id="1163406"/>
    <lineage>
        <taxon>Eukaryota</taxon>
        <taxon>Fungi</taxon>
        <taxon>Dikarya</taxon>
        <taxon>Ascomycota</taxon>
        <taxon>Pezizomycotina</taxon>
        <taxon>Sordariomycetes</taxon>
        <taxon>Hypocreomycetidae</taxon>
        <taxon>Hypocreales</taxon>
        <taxon>Ophiocordycipitaceae</taxon>
        <taxon>Tolypocladium</taxon>
    </lineage>
</organism>
<dbReference type="Pfam" id="PF13920">
    <property type="entry name" value="zf-C3HC4_3"/>
    <property type="match status" value="1"/>
</dbReference>
<dbReference type="InterPro" id="IPR047134">
    <property type="entry name" value="RNF4"/>
</dbReference>
<dbReference type="EMBL" id="LFRF01000006">
    <property type="protein sequence ID" value="KND92134.1"/>
    <property type="molecule type" value="Genomic_DNA"/>
</dbReference>
<keyword evidence="3" id="KW-0862">Zinc</keyword>
<evidence type="ECO:0000313" key="8">
    <source>
        <dbReference type="Proteomes" id="UP000036947"/>
    </source>
</evidence>
<keyword evidence="1" id="KW-0479">Metal-binding</keyword>
<keyword evidence="2 4" id="KW-0863">Zinc-finger</keyword>
<feature type="compositionally biased region" description="Low complexity" evidence="5">
    <location>
        <begin position="43"/>
        <end position="52"/>
    </location>
</feature>
<dbReference type="AlphaFoldDB" id="A0A0L0NDP4"/>
<evidence type="ECO:0000256" key="1">
    <source>
        <dbReference type="ARBA" id="ARBA00022723"/>
    </source>
</evidence>
<dbReference type="InterPro" id="IPR001841">
    <property type="entry name" value="Znf_RING"/>
</dbReference>
<dbReference type="PROSITE" id="PS00518">
    <property type="entry name" value="ZF_RING_1"/>
    <property type="match status" value="1"/>
</dbReference>
<reference evidence="7 8" key="1">
    <citation type="journal article" date="2015" name="BMC Genomics">
        <title>The genome of the truffle-parasite Tolypocladium ophioglossoides and the evolution of antifungal peptaibiotics.</title>
        <authorList>
            <person name="Quandt C.A."/>
            <person name="Bushley K.E."/>
            <person name="Spatafora J.W."/>
        </authorList>
    </citation>
    <scope>NUCLEOTIDE SEQUENCE [LARGE SCALE GENOMIC DNA]</scope>
    <source>
        <strain evidence="7 8">CBS 100239</strain>
    </source>
</reference>
<dbReference type="GO" id="GO:0008270">
    <property type="term" value="F:zinc ion binding"/>
    <property type="evidence" value="ECO:0007669"/>
    <property type="project" value="UniProtKB-KW"/>
</dbReference>
<dbReference type="PANTHER" id="PTHR23041">
    <property type="entry name" value="RING FINGER DOMAIN-CONTAINING"/>
    <property type="match status" value="1"/>
</dbReference>
<dbReference type="GO" id="GO:0004386">
    <property type="term" value="F:helicase activity"/>
    <property type="evidence" value="ECO:0007669"/>
    <property type="project" value="UniProtKB-KW"/>
</dbReference>
<feature type="region of interest" description="Disordered" evidence="5">
    <location>
        <begin position="1"/>
        <end position="100"/>
    </location>
</feature>
<dbReference type="PANTHER" id="PTHR23041:SF78">
    <property type="entry name" value="E3 UBIQUITIN-PROTEIN LIGASE RNF4"/>
    <property type="match status" value="1"/>
</dbReference>
<dbReference type="InterPro" id="IPR013083">
    <property type="entry name" value="Znf_RING/FYVE/PHD"/>
</dbReference>
<evidence type="ECO:0000259" key="6">
    <source>
        <dbReference type="PROSITE" id="PS50089"/>
    </source>
</evidence>
<keyword evidence="7" id="KW-0547">Nucleotide-binding</keyword>
<feature type="compositionally biased region" description="Polar residues" evidence="5">
    <location>
        <begin position="161"/>
        <end position="174"/>
    </location>
</feature>
<dbReference type="SUPFAM" id="SSF57850">
    <property type="entry name" value="RING/U-box"/>
    <property type="match status" value="1"/>
</dbReference>
<feature type="compositionally biased region" description="Polar residues" evidence="5">
    <location>
        <begin position="1"/>
        <end position="19"/>
    </location>
</feature>
<feature type="compositionally biased region" description="Polar residues" evidence="5">
    <location>
        <begin position="197"/>
        <end position="209"/>
    </location>
</feature>
<dbReference type="InterPro" id="IPR017907">
    <property type="entry name" value="Znf_RING_CS"/>
</dbReference>
<evidence type="ECO:0000256" key="5">
    <source>
        <dbReference type="SAM" id="MobiDB-lite"/>
    </source>
</evidence>
<dbReference type="PROSITE" id="PS50089">
    <property type="entry name" value="ZF_RING_2"/>
    <property type="match status" value="1"/>
</dbReference>
<keyword evidence="7" id="KW-0347">Helicase</keyword>
<feature type="domain" description="RING-type" evidence="6">
    <location>
        <begin position="331"/>
        <end position="372"/>
    </location>
</feature>
<comment type="caution">
    <text evidence="7">The sequence shown here is derived from an EMBL/GenBank/DDBJ whole genome shotgun (WGS) entry which is preliminary data.</text>
</comment>
<dbReference type="OrthoDB" id="6270329at2759"/>